<dbReference type="GO" id="GO:0005524">
    <property type="term" value="F:ATP binding"/>
    <property type="evidence" value="ECO:0007669"/>
    <property type="project" value="UniProtKB-UniRule"/>
</dbReference>
<keyword evidence="5 7" id="KW-0808">Transferase</keyword>
<dbReference type="EMBL" id="JAPHEH010000001">
    <property type="protein sequence ID" value="MDG4476926.1"/>
    <property type="molecule type" value="Genomic_DNA"/>
</dbReference>
<dbReference type="PANTHER" id="PTHR10695:SF46">
    <property type="entry name" value="BIFUNCTIONAL COENZYME A SYNTHASE-RELATED"/>
    <property type="match status" value="1"/>
</dbReference>
<comment type="caution">
    <text evidence="7">The sequence shown here is derived from an EMBL/GenBank/DDBJ whole genome shotgun (WGS) entry which is preliminary data.</text>
</comment>
<dbReference type="PROSITE" id="PS51219">
    <property type="entry name" value="DPCK"/>
    <property type="match status" value="1"/>
</dbReference>
<comment type="catalytic activity">
    <reaction evidence="5">
        <text>3'-dephospho-CoA + ATP = ADP + CoA + H(+)</text>
        <dbReference type="Rhea" id="RHEA:18245"/>
        <dbReference type="ChEBI" id="CHEBI:15378"/>
        <dbReference type="ChEBI" id="CHEBI:30616"/>
        <dbReference type="ChEBI" id="CHEBI:57287"/>
        <dbReference type="ChEBI" id="CHEBI:57328"/>
        <dbReference type="ChEBI" id="CHEBI:456216"/>
        <dbReference type="EC" id="2.7.1.24"/>
    </reaction>
</comment>
<keyword evidence="5 7" id="KW-0418">Kinase</keyword>
<evidence type="ECO:0000256" key="6">
    <source>
        <dbReference type="NCBIfam" id="TIGR00152"/>
    </source>
</evidence>
<evidence type="ECO:0000256" key="5">
    <source>
        <dbReference type="HAMAP-Rule" id="MF_00376"/>
    </source>
</evidence>
<keyword evidence="3 5" id="KW-0067">ATP-binding</keyword>
<protein>
    <recommendedName>
        <fullName evidence="5 6">Dephospho-CoA kinase</fullName>
        <ecNumber evidence="5 6">2.7.1.24</ecNumber>
    </recommendedName>
    <alternativeName>
        <fullName evidence="5">Dephosphocoenzyme A kinase</fullName>
    </alternativeName>
</protein>
<evidence type="ECO:0000256" key="3">
    <source>
        <dbReference type="ARBA" id="ARBA00022840"/>
    </source>
</evidence>
<keyword evidence="2 5" id="KW-0547">Nucleotide-binding</keyword>
<dbReference type="Proteomes" id="UP001154240">
    <property type="component" value="Unassembled WGS sequence"/>
</dbReference>
<dbReference type="HAMAP" id="MF_00376">
    <property type="entry name" value="Dephospho_CoA_kinase"/>
    <property type="match status" value="1"/>
</dbReference>
<comment type="similarity">
    <text evidence="1 5">Belongs to the CoaE family.</text>
</comment>
<dbReference type="CDD" id="cd02022">
    <property type="entry name" value="DPCK"/>
    <property type="match status" value="1"/>
</dbReference>
<dbReference type="EC" id="2.7.1.24" evidence="5 6"/>
<dbReference type="InterPro" id="IPR001977">
    <property type="entry name" value="Depp_CoAkinase"/>
</dbReference>
<evidence type="ECO:0000256" key="2">
    <source>
        <dbReference type="ARBA" id="ARBA00022741"/>
    </source>
</evidence>
<gene>
    <name evidence="5 7" type="primary">coaE</name>
    <name evidence="7" type="ORF">OLX77_12245</name>
</gene>
<evidence type="ECO:0000313" key="7">
    <source>
        <dbReference type="EMBL" id="MDG4476926.1"/>
    </source>
</evidence>
<dbReference type="PANTHER" id="PTHR10695">
    <property type="entry name" value="DEPHOSPHO-COA KINASE-RELATED"/>
    <property type="match status" value="1"/>
</dbReference>
<comment type="pathway">
    <text evidence="5">Cofactor biosynthesis; coenzyme A biosynthesis; CoA from (R)-pantothenate: step 5/5.</text>
</comment>
<evidence type="ECO:0000256" key="4">
    <source>
        <dbReference type="ARBA" id="ARBA00022993"/>
    </source>
</evidence>
<dbReference type="GO" id="GO:0005737">
    <property type="term" value="C:cytoplasm"/>
    <property type="evidence" value="ECO:0007669"/>
    <property type="project" value="UniProtKB-SubCell"/>
</dbReference>
<dbReference type="Gene3D" id="3.40.50.300">
    <property type="entry name" value="P-loop containing nucleotide triphosphate hydrolases"/>
    <property type="match status" value="1"/>
</dbReference>
<dbReference type="GO" id="GO:0004140">
    <property type="term" value="F:dephospho-CoA kinase activity"/>
    <property type="evidence" value="ECO:0007669"/>
    <property type="project" value="UniProtKB-UniRule"/>
</dbReference>
<dbReference type="Pfam" id="PF01121">
    <property type="entry name" value="CoaE"/>
    <property type="match status" value="1"/>
</dbReference>
<dbReference type="NCBIfam" id="TIGR00152">
    <property type="entry name" value="dephospho-CoA kinase"/>
    <property type="match status" value="1"/>
</dbReference>
<reference evidence="7" key="1">
    <citation type="journal article" date="2022" name="bioRxiv">
        <title>Thiovibrio frasassiensisgen. nov., sp. nov., an autotrophic, elemental sulfur disproportionating bacterium isolated from sulfidic karst sediment, and proposal of Thiovibrionaceae fam. nov.</title>
        <authorList>
            <person name="Aronson H."/>
            <person name="Thomas C."/>
            <person name="Bhattacharyya M."/>
            <person name="Eckstein S."/>
            <person name="Jensen S."/>
            <person name="Barco R."/>
            <person name="Macalady J."/>
            <person name="Amend J."/>
        </authorList>
    </citation>
    <scope>NUCLEOTIDE SEQUENCE</scope>
    <source>
        <strain evidence="7">RS19-109</strain>
    </source>
</reference>
<accession>A0A9X4MGP4</accession>
<name>A0A9X4MGP4_9BACT</name>
<organism evidence="7 8">
    <name type="scientific">Thiovibrio frasassiensis</name>
    <dbReference type="NCBI Taxonomy" id="2984131"/>
    <lineage>
        <taxon>Bacteria</taxon>
        <taxon>Pseudomonadati</taxon>
        <taxon>Thermodesulfobacteriota</taxon>
        <taxon>Desulfobulbia</taxon>
        <taxon>Desulfobulbales</taxon>
        <taxon>Thiovibrionaceae</taxon>
        <taxon>Thiovibrio</taxon>
    </lineage>
</organism>
<sequence length="206" mass="22895">MGQQLHASVVAVTGGMGSGKSSVSAYLCEIGGAQGLNADTICRQLLEPEASGWLAVRQAFGGRFFLPDHSIDRPLLRQVLFADQEFRRELNALLHPLVRKVISGCIAAELERNPPARPRFVVEVPLLYEAHWEHDFSPVVVTYADATTCLRRIMQRDRINEAEAEKGLAAQMPLPHKALLADHVIDNSGPWSDTCLQILHLRELLW</sequence>
<feature type="binding site" evidence="5">
    <location>
        <begin position="17"/>
        <end position="22"/>
    </location>
    <ligand>
        <name>ATP</name>
        <dbReference type="ChEBI" id="CHEBI:30616"/>
    </ligand>
</feature>
<comment type="subcellular location">
    <subcellularLocation>
        <location evidence="5">Cytoplasm</location>
    </subcellularLocation>
</comment>
<reference evidence="7" key="2">
    <citation type="submission" date="2022-10" db="EMBL/GenBank/DDBJ databases">
        <authorList>
            <person name="Aronson H.S."/>
        </authorList>
    </citation>
    <scope>NUCLEOTIDE SEQUENCE</scope>
    <source>
        <strain evidence="7">RS19-109</strain>
    </source>
</reference>
<dbReference type="InterPro" id="IPR027417">
    <property type="entry name" value="P-loop_NTPase"/>
</dbReference>
<keyword evidence="5" id="KW-0963">Cytoplasm</keyword>
<dbReference type="RefSeq" id="WP_307633891.1">
    <property type="nucleotide sequence ID" value="NZ_JAPHEH010000001.1"/>
</dbReference>
<dbReference type="GO" id="GO:0015937">
    <property type="term" value="P:coenzyme A biosynthetic process"/>
    <property type="evidence" value="ECO:0007669"/>
    <property type="project" value="UniProtKB-UniRule"/>
</dbReference>
<dbReference type="SUPFAM" id="SSF52540">
    <property type="entry name" value="P-loop containing nucleoside triphosphate hydrolases"/>
    <property type="match status" value="1"/>
</dbReference>
<evidence type="ECO:0000256" key="1">
    <source>
        <dbReference type="ARBA" id="ARBA00009018"/>
    </source>
</evidence>
<keyword evidence="8" id="KW-1185">Reference proteome</keyword>
<proteinExistence type="inferred from homology"/>
<keyword evidence="4 5" id="KW-0173">Coenzyme A biosynthesis</keyword>
<dbReference type="AlphaFoldDB" id="A0A9X4MGP4"/>
<evidence type="ECO:0000313" key="8">
    <source>
        <dbReference type="Proteomes" id="UP001154240"/>
    </source>
</evidence>
<comment type="function">
    <text evidence="5">Catalyzes the phosphorylation of the 3'-hydroxyl group of dephosphocoenzyme A to form coenzyme A.</text>
</comment>